<keyword evidence="1" id="KW-0540">Nuclease</keyword>
<evidence type="ECO:0000256" key="1">
    <source>
        <dbReference type="ARBA" id="ARBA00022722"/>
    </source>
</evidence>
<dbReference type="OrthoDB" id="361106at2759"/>
<keyword evidence="3" id="KW-0456">Lyase</keyword>
<evidence type="ECO:0000256" key="4">
    <source>
        <dbReference type="ARBA" id="ARBA00023242"/>
    </source>
</evidence>
<dbReference type="Pfam" id="PF09749">
    <property type="entry name" value="HVSL"/>
    <property type="match status" value="1"/>
</dbReference>
<dbReference type="GO" id="GO:0000175">
    <property type="term" value="F:3'-5'-RNA exonuclease activity"/>
    <property type="evidence" value="ECO:0007669"/>
    <property type="project" value="TreeGrafter"/>
</dbReference>
<dbReference type="Gene3D" id="3.90.1140.10">
    <property type="entry name" value="Cyclic phosphodiesterase"/>
    <property type="match status" value="1"/>
</dbReference>
<accession>A0A9W5TE41</accession>
<evidence type="ECO:0000256" key="6">
    <source>
        <dbReference type="ARBA" id="ARBA00030030"/>
    </source>
</evidence>
<reference evidence="8" key="1">
    <citation type="submission" date="2019-12" db="EMBL/GenBank/DDBJ databases">
        <title>Genome sequence of Babesia ovis.</title>
        <authorList>
            <person name="Yamagishi J."/>
            <person name="Sevinc F."/>
            <person name="Xuan X."/>
        </authorList>
    </citation>
    <scope>NUCLEOTIDE SEQUENCE</scope>
    <source>
        <strain evidence="8">Selcuk</strain>
    </source>
</reference>
<evidence type="ECO:0000256" key="3">
    <source>
        <dbReference type="ARBA" id="ARBA00023239"/>
    </source>
</evidence>
<gene>
    <name evidence="8" type="ORF">BaOVIS_032850</name>
</gene>
<dbReference type="GO" id="GO:0016829">
    <property type="term" value="F:lyase activity"/>
    <property type="evidence" value="ECO:0007669"/>
    <property type="project" value="UniProtKB-KW"/>
</dbReference>
<evidence type="ECO:0000313" key="8">
    <source>
        <dbReference type="EMBL" id="GFE55881.1"/>
    </source>
</evidence>
<dbReference type="GO" id="GO:0034477">
    <property type="term" value="P:U6 snRNA 3'-end processing"/>
    <property type="evidence" value="ECO:0007669"/>
    <property type="project" value="InterPro"/>
</dbReference>
<comment type="caution">
    <text evidence="8">The sequence shown here is derived from an EMBL/GenBank/DDBJ whole genome shotgun (WGS) entry which is preliminary data.</text>
</comment>
<feature type="compositionally biased region" description="Acidic residues" evidence="7">
    <location>
        <begin position="812"/>
        <end position="828"/>
    </location>
</feature>
<dbReference type="PANTHER" id="PTHR13522:SF3">
    <property type="entry name" value="U6 SNRNA PHOSPHODIESTERASE 1"/>
    <property type="match status" value="1"/>
</dbReference>
<sequence>MFTVALIGRIGLENLKEPVIVAQLKDSFRGFEAQLEDNLWINGSGSSHAEQDWVAQTNVDDDVPITGLRTKQGTKAFASVTEVDILTQLIHEREQAGDDKTTQAASTRQIKNTQLLLVLRELLIEARGETGWCSILENDQDENQKGQWEGMPRLIALIVLSITLEKRNGMDNSMAVTLLMNHIKSAFRYSFHSPESGLCHVDHPDWAVQYIRDVVKRYRTVFKHMKQEISSNTAELFNALIPNAPELVNEENKRKLLDGFKLICEQCPYANFVQKWMTNIAKEARSFVFSRLPLLVYEYRITPLNKLLSMSEVTNVTRIANSQTRMDASPSTFDDEARVNVIYNLIRAMTELAAMLRTIDQTACYEVFADFDQNTTVPCLKLKFNEEQDNMELELNYGHDETCGAMDILINLEKTTATKITKKLLTEDVIMESIKCNNMTQHRWYLQDSGYLTQPMQTLIALLKIFDERCKYLETAQSRSKFTTKVIAPIVNSYIDFIKAKWNAEDNVFRSCSLTAFLVDATAVLHEFLLRYPYTQYMATSQATVERVLNRMVSIIGDYADGLVEKPFDHIHDRRLDIIEVLKEKFVQLAVQCSAKTYKQILKSSLERIEKRLMWVLVPQRGDRIKLYNEGHLEMAVENCEIIYHEFKVLAEVKSLPENMQTIEDIKTLLSTNSDVLIEAVEMIRESMPMESVFKYTNKGMQSQHWGIKQTEQHETPTPSVGSRILESGSLEVDRADTLFDDILRFNDTDGEEEDTPASKNADSTQIKKSVTREYKILEKVKSTVKLAFCARKAFGLLKRLNERANKHESQEETEDNTSSSDEADCEVDDQKHETSRRERNHLHLSLCKPMYLKRQFIRPFKDRLEEALKCVKPFYLVLDKNIAICANEERNNFFAVLPVETQCNLRSILPLIDVVDDVAEIFGYPKYYEQRQPHVSLAVTGNLTNVMQTLYKDQTVHDGELHSSHHWLQVEHYLNKTEELGNQTQLKSVEGSADPTSCHLIELESARQSRDSEVQFTINEDLIRPYGANQNSQDTEPICIYIKEVHLLVGSQDTAIKLGSN</sequence>
<proteinExistence type="predicted"/>
<keyword evidence="2" id="KW-0378">Hydrolase</keyword>
<keyword evidence="9" id="KW-1185">Reference proteome</keyword>
<protein>
    <recommendedName>
        <fullName evidence="5">U6 snRNA phosphodiesterase 1</fullName>
    </recommendedName>
    <alternativeName>
        <fullName evidence="6">3'-5' RNA exonuclease USB1</fullName>
    </alternativeName>
</protein>
<dbReference type="AlphaFoldDB" id="A0A9W5TE41"/>
<feature type="region of interest" description="Disordered" evidence="7">
    <location>
        <begin position="805"/>
        <end position="840"/>
    </location>
</feature>
<keyword evidence="4" id="KW-0539">Nucleus</keyword>
<evidence type="ECO:0000256" key="5">
    <source>
        <dbReference type="ARBA" id="ARBA00029543"/>
    </source>
</evidence>
<dbReference type="EMBL" id="BLIY01000024">
    <property type="protein sequence ID" value="GFE55881.1"/>
    <property type="molecule type" value="Genomic_DNA"/>
</dbReference>
<dbReference type="InterPro" id="IPR027521">
    <property type="entry name" value="Usb1"/>
</dbReference>
<evidence type="ECO:0000256" key="7">
    <source>
        <dbReference type="SAM" id="MobiDB-lite"/>
    </source>
</evidence>
<organism evidence="8 9">
    <name type="scientific">Babesia ovis</name>
    <dbReference type="NCBI Taxonomy" id="5869"/>
    <lineage>
        <taxon>Eukaryota</taxon>
        <taxon>Sar</taxon>
        <taxon>Alveolata</taxon>
        <taxon>Apicomplexa</taxon>
        <taxon>Aconoidasida</taxon>
        <taxon>Piroplasmida</taxon>
        <taxon>Babesiidae</taxon>
        <taxon>Babesia</taxon>
    </lineage>
</organism>
<evidence type="ECO:0000256" key="2">
    <source>
        <dbReference type="ARBA" id="ARBA00022801"/>
    </source>
</evidence>
<feature type="compositionally biased region" description="Basic and acidic residues" evidence="7">
    <location>
        <begin position="829"/>
        <end position="838"/>
    </location>
</feature>
<name>A0A9W5TE41_BABOV</name>
<dbReference type="Proteomes" id="UP001057455">
    <property type="component" value="Unassembled WGS sequence"/>
</dbReference>
<dbReference type="PANTHER" id="PTHR13522">
    <property type="entry name" value="U6 SNRNA PHOSPHODIESTERASE 1"/>
    <property type="match status" value="1"/>
</dbReference>
<evidence type="ECO:0000313" key="9">
    <source>
        <dbReference type="Proteomes" id="UP001057455"/>
    </source>
</evidence>
<dbReference type="GO" id="GO:0005634">
    <property type="term" value="C:nucleus"/>
    <property type="evidence" value="ECO:0007669"/>
    <property type="project" value="TreeGrafter"/>
</dbReference>